<evidence type="ECO:0000256" key="1">
    <source>
        <dbReference type="SAM" id="SignalP"/>
    </source>
</evidence>
<organism evidence="2 3">
    <name type="scientific">Diatraea saccharalis</name>
    <name type="common">sugarcane borer</name>
    <dbReference type="NCBI Taxonomy" id="40085"/>
    <lineage>
        <taxon>Eukaryota</taxon>
        <taxon>Metazoa</taxon>
        <taxon>Ecdysozoa</taxon>
        <taxon>Arthropoda</taxon>
        <taxon>Hexapoda</taxon>
        <taxon>Insecta</taxon>
        <taxon>Pterygota</taxon>
        <taxon>Neoptera</taxon>
        <taxon>Endopterygota</taxon>
        <taxon>Lepidoptera</taxon>
        <taxon>Glossata</taxon>
        <taxon>Ditrysia</taxon>
        <taxon>Pyraloidea</taxon>
        <taxon>Crambidae</taxon>
        <taxon>Crambinae</taxon>
        <taxon>Diatraea</taxon>
    </lineage>
</organism>
<name>A0A9N9R868_9NEOP</name>
<dbReference type="AlphaFoldDB" id="A0A9N9R868"/>
<feature type="chain" id="PRO_5040431501" evidence="1">
    <location>
        <begin position="20"/>
        <end position="100"/>
    </location>
</feature>
<dbReference type="OrthoDB" id="10063988at2759"/>
<accession>A0A9N9R868</accession>
<reference evidence="2" key="2">
    <citation type="submission" date="2022-10" db="EMBL/GenBank/DDBJ databases">
        <authorList>
            <consortium name="ENA_rothamsted_submissions"/>
            <consortium name="culmorum"/>
            <person name="King R."/>
        </authorList>
    </citation>
    <scope>NUCLEOTIDE SEQUENCE</scope>
</reference>
<feature type="signal peptide" evidence="1">
    <location>
        <begin position="1"/>
        <end position="19"/>
    </location>
</feature>
<dbReference type="EMBL" id="OU893334">
    <property type="protein sequence ID" value="CAG9791199.1"/>
    <property type="molecule type" value="Genomic_DNA"/>
</dbReference>
<keyword evidence="3" id="KW-1185">Reference proteome</keyword>
<dbReference type="Proteomes" id="UP001153714">
    <property type="component" value="Chromosome 3"/>
</dbReference>
<evidence type="ECO:0000313" key="2">
    <source>
        <dbReference type="EMBL" id="CAG9791199.1"/>
    </source>
</evidence>
<evidence type="ECO:0000313" key="3">
    <source>
        <dbReference type="Proteomes" id="UP001153714"/>
    </source>
</evidence>
<protein>
    <submittedName>
        <fullName evidence="2">Uncharacterized protein</fullName>
    </submittedName>
</protein>
<sequence>MRQALPALVIAAACVAASAQITWTPIFLDGSSQVDLWTQSSTGCACPGGIGEDCACCVRDGACPCGDIAPARCAQCGLEQYCANSKYKLMTLFTRDIVIY</sequence>
<gene>
    <name evidence="2" type="ORF">DIATSA_LOCUS8825</name>
</gene>
<keyword evidence="1" id="KW-0732">Signal</keyword>
<reference evidence="2" key="1">
    <citation type="submission" date="2021-12" db="EMBL/GenBank/DDBJ databases">
        <authorList>
            <person name="King R."/>
        </authorList>
    </citation>
    <scope>NUCLEOTIDE SEQUENCE</scope>
</reference>
<proteinExistence type="predicted"/>